<dbReference type="Proteomes" id="UP000813444">
    <property type="component" value="Unassembled WGS sequence"/>
</dbReference>
<evidence type="ECO:0000256" key="2">
    <source>
        <dbReference type="ARBA" id="ARBA00022741"/>
    </source>
</evidence>
<dbReference type="PANTHER" id="PTHR45626:SF52">
    <property type="entry name" value="SINGLE-STRANDED DNA-DEPENDENT ATPASE (EUROFUNG)"/>
    <property type="match status" value="1"/>
</dbReference>
<dbReference type="InterPro" id="IPR017907">
    <property type="entry name" value="Znf_RING_CS"/>
</dbReference>
<reference evidence="9" key="1">
    <citation type="journal article" date="2021" name="Nat. Commun.">
        <title>Genetic determinants of endophytism in the Arabidopsis root mycobiome.</title>
        <authorList>
            <person name="Mesny F."/>
            <person name="Miyauchi S."/>
            <person name="Thiergart T."/>
            <person name="Pickel B."/>
            <person name="Atanasova L."/>
            <person name="Karlsson M."/>
            <person name="Huettel B."/>
            <person name="Barry K.W."/>
            <person name="Haridas S."/>
            <person name="Chen C."/>
            <person name="Bauer D."/>
            <person name="Andreopoulos W."/>
            <person name="Pangilinan J."/>
            <person name="LaButti K."/>
            <person name="Riley R."/>
            <person name="Lipzen A."/>
            <person name="Clum A."/>
            <person name="Drula E."/>
            <person name="Henrissat B."/>
            <person name="Kohler A."/>
            <person name="Grigoriev I.V."/>
            <person name="Martin F.M."/>
            <person name="Hacquard S."/>
        </authorList>
    </citation>
    <scope>NUCLEOTIDE SEQUENCE</scope>
    <source>
        <strain evidence="9">MPI-CAGE-CH-0235</strain>
    </source>
</reference>
<dbReference type="PROSITE" id="PS51192">
    <property type="entry name" value="HELICASE_ATP_BIND_1"/>
    <property type="match status" value="1"/>
</dbReference>
<dbReference type="CDD" id="cd18008">
    <property type="entry name" value="DEXDc_SHPRH-like"/>
    <property type="match status" value="1"/>
</dbReference>
<dbReference type="Gene3D" id="3.40.50.300">
    <property type="entry name" value="P-loop containing nucleotide triphosphate hydrolases"/>
    <property type="match status" value="1"/>
</dbReference>
<feature type="domain" description="Helicase C-terminal" evidence="8">
    <location>
        <begin position="626"/>
        <end position="788"/>
    </location>
</feature>
<proteinExistence type="predicted"/>
<dbReference type="InterPro" id="IPR049730">
    <property type="entry name" value="SNF2/RAD54-like_C"/>
</dbReference>
<dbReference type="InterPro" id="IPR000330">
    <property type="entry name" value="SNF2_N"/>
</dbReference>
<dbReference type="EMBL" id="JAGPNK010000018">
    <property type="protein sequence ID" value="KAH7305451.1"/>
    <property type="molecule type" value="Genomic_DNA"/>
</dbReference>
<dbReference type="InterPro" id="IPR038718">
    <property type="entry name" value="SNF2-like_sf"/>
</dbReference>
<evidence type="ECO:0000256" key="3">
    <source>
        <dbReference type="ARBA" id="ARBA00022771"/>
    </source>
</evidence>
<dbReference type="SUPFAM" id="SSF52540">
    <property type="entry name" value="P-loop containing nucleoside triphosphate hydrolases"/>
    <property type="match status" value="2"/>
</dbReference>
<dbReference type="Gene3D" id="3.40.50.10810">
    <property type="entry name" value="Tandem AAA-ATPase domain"/>
    <property type="match status" value="1"/>
</dbReference>
<comment type="caution">
    <text evidence="9">The sequence shown here is derived from an EMBL/GenBank/DDBJ whole genome shotgun (WGS) entry which is preliminary data.</text>
</comment>
<sequence>MYYQTHGACQLLTATKIMTKAVSSFNNSQQPALGVPVDMTVCGNTLKLFSQDSNKYAGIIQVPELAMLMRDFSVRLSAKLLPPHGDSKRLQPFKGDKVFGSIIPQDCPVMIVICGLLEESDAVGNLLSEAGLYLQPPSINEFDRGLKYMNPHWLLRPGSEMPSLAQAESLTSPQATVASEILDEATKCHFMRLFDATNYGQEQSLVEPSPRLSAVLEDHQLSALGRMAETERGVLMGGRFPSLWEASQSPGETEDMGLGKTLSFLALLCWSLDALENEPELLDAKDGFTTLIVTPKSSNCTPEYCLHTKHGHVAWVIYHGPGRQSMFSKSEQNIHVVLTTYETMRSDWANQGPLYQRRWYRVVLDEAHHIRSLSSQKFKAACAIQAKHRWCLTGTPIHNSLIDYYALLAFVGVIPFADKSAFEFWIGTPLKRNEPNSLRKLEILIRATCLRRTKEALSGRLKLPKRTDRVKQVDLDAEDRQLYTFFKRRAAEMASGIRQLGSTREESTSSRVLTLINFLRRICDHGEHLLPVSAVEAWRADSSASVDWQMMREGGEPCAECGACNYDAAAADPELGCGHFICPTCIAEEDDNAANQRTCSRCAAATTVAEAGRNPPLLGPRRSSAKMRALLDNLRKEQRSDEQIPGPTNKSVVFSSWTGMLDLALKALQSSGYVCERIDGRASLQERSNALRRFNQDPKCTVMLASIGSVGEGVDLTAASHVHLLEPSWNPMTERQAVDRVHRIGQTREVLTTRYITRDSIETYVQWIQQDKLRLINQTMNWNETSSSSMDEQRLKVSAIFLHHLINAWC</sequence>
<organism evidence="9 10">
    <name type="scientific">Stachybotrys elegans</name>
    <dbReference type="NCBI Taxonomy" id="80388"/>
    <lineage>
        <taxon>Eukaryota</taxon>
        <taxon>Fungi</taxon>
        <taxon>Dikarya</taxon>
        <taxon>Ascomycota</taxon>
        <taxon>Pezizomycotina</taxon>
        <taxon>Sordariomycetes</taxon>
        <taxon>Hypocreomycetidae</taxon>
        <taxon>Hypocreales</taxon>
        <taxon>Stachybotryaceae</taxon>
        <taxon>Stachybotrys</taxon>
    </lineage>
</organism>
<keyword evidence="4" id="KW-0378">Hydrolase</keyword>
<keyword evidence="5" id="KW-0862">Zinc</keyword>
<gene>
    <name evidence="9" type="ORF">B0I35DRAFT_361846</name>
</gene>
<name>A0A8K0WM16_9HYPO</name>
<dbReference type="InterPro" id="IPR027417">
    <property type="entry name" value="P-loop_NTPase"/>
</dbReference>
<accession>A0A8K0WM16</accession>
<keyword evidence="3" id="KW-0863">Zinc-finger</keyword>
<keyword evidence="1" id="KW-0479">Metal-binding</keyword>
<dbReference type="GO" id="GO:0005634">
    <property type="term" value="C:nucleus"/>
    <property type="evidence" value="ECO:0007669"/>
    <property type="project" value="TreeGrafter"/>
</dbReference>
<dbReference type="CDD" id="cd18793">
    <property type="entry name" value="SF2_C_SNF"/>
    <property type="match status" value="1"/>
</dbReference>
<dbReference type="SMART" id="SM00490">
    <property type="entry name" value="HELICc"/>
    <property type="match status" value="1"/>
</dbReference>
<dbReference type="InterPro" id="IPR014001">
    <property type="entry name" value="Helicase_ATP-bd"/>
</dbReference>
<evidence type="ECO:0000256" key="4">
    <source>
        <dbReference type="ARBA" id="ARBA00022801"/>
    </source>
</evidence>
<dbReference type="PANTHER" id="PTHR45626">
    <property type="entry name" value="TRANSCRIPTION TERMINATION FACTOR 2-RELATED"/>
    <property type="match status" value="1"/>
</dbReference>
<evidence type="ECO:0000313" key="10">
    <source>
        <dbReference type="Proteomes" id="UP000813444"/>
    </source>
</evidence>
<dbReference type="InterPro" id="IPR001650">
    <property type="entry name" value="Helicase_C-like"/>
</dbReference>
<keyword evidence="10" id="KW-1185">Reference proteome</keyword>
<evidence type="ECO:0000313" key="9">
    <source>
        <dbReference type="EMBL" id="KAH7305451.1"/>
    </source>
</evidence>
<evidence type="ECO:0000256" key="1">
    <source>
        <dbReference type="ARBA" id="ARBA00022723"/>
    </source>
</evidence>
<protein>
    <submittedName>
        <fullName evidence="9">SNF2 family N-terminal domain-containing protein</fullName>
    </submittedName>
</protein>
<dbReference type="AlphaFoldDB" id="A0A8K0WM16"/>
<dbReference type="GO" id="GO:0005524">
    <property type="term" value="F:ATP binding"/>
    <property type="evidence" value="ECO:0007669"/>
    <property type="project" value="UniProtKB-KW"/>
</dbReference>
<dbReference type="GO" id="GO:0008270">
    <property type="term" value="F:zinc ion binding"/>
    <property type="evidence" value="ECO:0007669"/>
    <property type="project" value="UniProtKB-KW"/>
</dbReference>
<dbReference type="Pfam" id="PF00271">
    <property type="entry name" value="Helicase_C"/>
    <property type="match status" value="1"/>
</dbReference>
<feature type="domain" description="Helicase ATP-binding" evidence="7">
    <location>
        <begin position="255"/>
        <end position="414"/>
    </location>
</feature>
<dbReference type="InterPro" id="IPR050628">
    <property type="entry name" value="SNF2_RAD54_helicase_TF"/>
</dbReference>
<evidence type="ECO:0000259" key="7">
    <source>
        <dbReference type="PROSITE" id="PS51192"/>
    </source>
</evidence>
<dbReference type="GO" id="GO:0008094">
    <property type="term" value="F:ATP-dependent activity, acting on DNA"/>
    <property type="evidence" value="ECO:0007669"/>
    <property type="project" value="TreeGrafter"/>
</dbReference>
<dbReference type="SMART" id="SM00487">
    <property type="entry name" value="DEXDc"/>
    <property type="match status" value="1"/>
</dbReference>
<dbReference type="Pfam" id="PF00176">
    <property type="entry name" value="SNF2-rel_dom"/>
    <property type="match status" value="1"/>
</dbReference>
<evidence type="ECO:0000256" key="5">
    <source>
        <dbReference type="ARBA" id="ARBA00022833"/>
    </source>
</evidence>
<dbReference type="GO" id="GO:0006281">
    <property type="term" value="P:DNA repair"/>
    <property type="evidence" value="ECO:0007669"/>
    <property type="project" value="TreeGrafter"/>
</dbReference>
<keyword evidence="6" id="KW-0067">ATP-binding</keyword>
<dbReference type="OrthoDB" id="448448at2759"/>
<dbReference type="GO" id="GO:0016787">
    <property type="term" value="F:hydrolase activity"/>
    <property type="evidence" value="ECO:0007669"/>
    <property type="project" value="UniProtKB-KW"/>
</dbReference>
<evidence type="ECO:0000259" key="8">
    <source>
        <dbReference type="PROSITE" id="PS51194"/>
    </source>
</evidence>
<keyword evidence="2" id="KW-0547">Nucleotide-binding</keyword>
<evidence type="ECO:0000256" key="6">
    <source>
        <dbReference type="ARBA" id="ARBA00022840"/>
    </source>
</evidence>
<dbReference type="PROSITE" id="PS51194">
    <property type="entry name" value="HELICASE_CTER"/>
    <property type="match status" value="1"/>
</dbReference>
<dbReference type="PROSITE" id="PS00518">
    <property type="entry name" value="ZF_RING_1"/>
    <property type="match status" value="1"/>
</dbReference>